<evidence type="ECO:0000313" key="3">
    <source>
        <dbReference type="Proteomes" id="UP001215280"/>
    </source>
</evidence>
<organism evidence="2 3">
    <name type="scientific">Mycena maculata</name>
    <dbReference type="NCBI Taxonomy" id="230809"/>
    <lineage>
        <taxon>Eukaryota</taxon>
        <taxon>Fungi</taxon>
        <taxon>Dikarya</taxon>
        <taxon>Basidiomycota</taxon>
        <taxon>Agaricomycotina</taxon>
        <taxon>Agaricomycetes</taxon>
        <taxon>Agaricomycetidae</taxon>
        <taxon>Agaricales</taxon>
        <taxon>Marasmiineae</taxon>
        <taxon>Mycenaceae</taxon>
        <taxon>Mycena</taxon>
    </lineage>
</organism>
<dbReference type="EMBL" id="JARJLG010000208">
    <property type="protein sequence ID" value="KAJ7728011.1"/>
    <property type="molecule type" value="Genomic_DNA"/>
</dbReference>
<feature type="compositionally biased region" description="Basic residues" evidence="1">
    <location>
        <begin position="156"/>
        <end position="170"/>
    </location>
</feature>
<reference evidence="2" key="1">
    <citation type="submission" date="2023-03" db="EMBL/GenBank/DDBJ databases">
        <title>Massive genome expansion in bonnet fungi (Mycena s.s.) driven by repeated elements and novel gene families across ecological guilds.</title>
        <authorList>
            <consortium name="Lawrence Berkeley National Laboratory"/>
            <person name="Harder C.B."/>
            <person name="Miyauchi S."/>
            <person name="Viragh M."/>
            <person name="Kuo A."/>
            <person name="Thoen E."/>
            <person name="Andreopoulos B."/>
            <person name="Lu D."/>
            <person name="Skrede I."/>
            <person name="Drula E."/>
            <person name="Henrissat B."/>
            <person name="Morin E."/>
            <person name="Kohler A."/>
            <person name="Barry K."/>
            <person name="LaButti K."/>
            <person name="Morin E."/>
            <person name="Salamov A."/>
            <person name="Lipzen A."/>
            <person name="Mereny Z."/>
            <person name="Hegedus B."/>
            <person name="Baldrian P."/>
            <person name="Stursova M."/>
            <person name="Weitz H."/>
            <person name="Taylor A."/>
            <person name="Grigoriev I.V."/>
            <person name="Nagy L.G."/>
            <person name="Martin F."/>
            <person name="Kauserud H."/>
        </authorList>
    </citation>
    <scope>NUCLEOTIDE SEQUENCE</scope>
    <source>
        <strain evidence="2">CBHHK188m</strain>
    </source>
</reference>
<feature type="compositionally biased region" description="Acidic residues" evidence="1">
    <location>
        <begin position="190"/>
        <end position="203"/>
    </location>
</feature>
<feature type="compositionally biased region" description="Basic and acidic residues" evidence="1">
    <location>
        <begin position="236"/>
        <end position="248"/>
    </location>
</feature>
<feature type="region of interest" description="Disordered" evidence="1">
    <location>
        <begin position="152"/>
        <end position="259"/>
    </location>
</feature>
<evidence type="ECO:0000256" key="1">
    <source>
        <dbReference type="SAM" id="MobiDB-lite"/>
    </source>
</evidence>
<comment type="caution">
    <text evidence="2">The sequence shown here is derived from an EMBL/GenBank/DDBJ whole genome shotgun (WGS) entry which is preliminary data.</text>
</comment>
<dbReference type="AlphaFoldDB" id="A0AAD7HTT0"/>
<accession>A0AAD7HTT0</accession>
<proteinExistence type="predicted"/>
<feature type="compositionally biased region" description="Low complexity" evidence="1">
    <location>
        <begin position="171"/>
        <end position="182"/>
    </location>
</feature>
<gene>
    <name evidence="2" type="ORF">DFH07DRAFT_896075</name>
</gene>
<sequence>MEGSSALPKTTHALNHRDRVRLIRSTRKVEALLGETPLFIDPSSPRNSASPVPNARRPAFIYVAKPRSSSLGVYIPDSPHASTSRAPARPLLAVRVPLRADVDSPLESATSLSFPTYPAAPADEERRQRTRKMARIMRTLGENVPTELVFPATPTRTRRTSTLSKRRSNRLVRASSSAARSAAQERLVEADEGDEPTVADSDSDSVSVYSTLSGGDWLQVPKPQTTSAPAGSSSIGRDRGTHRTEKGWSGEWVAAGGNNMQNMDDVARQLRDLRLR</sequence>
<feature type="compositionally biased region" description="Polar residues" evidence="1">
    <location>
        <begin position="222"/>
        <end position="235"/>
    </location>
</feature>
<keyword evidence="3" id="KW-1185">Reference proteome</keyword>
<protein>
    <submittedName>
        <fullName evidence="2">Uncharacterized protein</fullName>
    </submittedName>
</protein>
<feature type="region of interest" description="Disordered" evidence="1">
    <location>
        <begin position="108"/>
        <end position="129"/>
    </location>
</feature>
<name>A0AAD7HTT0_9AGAR</name>
<dbReference type="Proteomes" id="UP001215280">
    <property type="component" value="Unassembled WGS sequence"/>
</dbReference>
<evidence type="ECO:0000313" key="2">
    <source>
        <dbReference type="EMBL" id="KAJ7728011.1"/>
    </source>
</evidence>